<evidence type="ECO:0000256" key="4">
    <source>
        <dbReference type="ARBA" id="ARBA00022644"/>
    </source>
</evidence>
<dbReference type="InterPro" id="IPR016171">
    <property type="entry name" value="Vanillyl_alc_oxidase_C-sub2"/>
</dbReference>
<dbReference type="InterPro" id="IPR010031">
    <property type="entry name" value="FAD_lactone_oxidase-like"/>
</dbReference>
<evidence type="ECO:0000256" key="6">
    <source>
        <dbReference type="ARBA" id="ARBA00023002"/>
    </source>
</evidence>
<dbReference type="GO" id="GO:0003885">
    <property type="term" value="F:D-arabinono-1,4-lactone oxidase activity"/>
    <property type="evidence" value="ECO:0007669"/>
    <property type="project" value="InterPro"/>
</dbReference>
<evidence type="ECO:0000256" key="2">
    <source>
        <dbReference type="ARBA" id="ARBA00005466"/>
    </source>
</evidence>
<evidence type="ECO:0000256" key="1">
    <source>
        <dbReference type="ARBA" id="ARBA00005147"/>
    </source>
</evidence>
<keyword evidence="6" id="KW-0560">Oxidoreductase</keyword>
<reference evidence="8 9" key="1">
    <citation type="submission" date="2020-02" db="EMBL/GenBank/DDBJ databases">
        <title>Genome sequence of strain CCNWXJ40-4.</title>
        <authorList>
            <person name="Gao J."/>
            <person name="Sun J."/>
        </authorList>
    </citation>
    <scope>NUCLEOTIDE SEQUENCE [LARGE SCALE GENOMIC DNA]</scope>
    <source>
        <strain evidence="8 9">CCNWXJ 40-4</strain>
    </source>
</reference>
<feature type="domain" description="FAD-binding PCMH-type" evidence="7">
    <location>
        <begin position="21"/>
        <end position="186"/>
    </location>
</feature>
<sequence>MNTSVEAQKTSTIWSNWNDTVRCRPRRIVTATTETEVQEAVTHAASANLTLRPAGGGHSFGPVVATDGIVLDVRMSGELTIDGARAVVPGGRRLYEIFEPLWSHNVTLVNMGELDTTALTGAIGTGVHGTGIQLPSISASLSAARLVAATGDVIELEARTDLMRAARVSMGMLGVMCETTIDVLPAYDLHETSFFGSPEQALEEWDELLHSNRHFSFYYLPNERATATYANIFPPVPSGTAGEICYTTIRNALEPGEGFSDVDSLERRDRMNRILTYTYPVMYREIEYAIPLDAAKRVFREVRNRLRDHHPSYAHPIDVRFVAQDDALLSWCHDGPKAIFSVPDSRDCKYDDVFADLEAVFCHHGGLPHWGKEHRLTAQRLKQLQPGFEQFREIRRELDPHGVFLNDHLRALFL</sequence>
<dbReference type="EMBL" id="JAAKZF010000118">
    <property type="protein sequence ID" value="NGO55669.1"/>
    <property type="molecule type" value="Genomic_DNA"/>
</dbReference>
<dbReference type="PANTHER" id="PTHR43762:SF1">
    <property type="entry name" value="D-ARABINONO-1,4-LACTONE OXIDASE"/>
    <property type="match status" value="1"/>
</dbReference>
<dbReference type="Gene3D" id="3.30.70.2520">
    <property type="match status" value="1"/>
</dbReference>
<dbReference type="RefSeq" id="WP_165034018.1">
    <property type="nucleotide sequence ID" value="NZ_JAAKZF010000118.1"/>
</dbReference>
<dbReference type="PIRSF" id="PIRSF000136">
    <property type="entry name" value="LGO_GLO"/>
    <property type="match status" value="1"/>
</dbReference>
<dbReference type="InterPro" id="IPR016167">
    <property type="entry name" value="FAD-bd_PCMH_sub1"/>
</dbReference>
<evidence type="ECO:0000259" key="7">
    <source>
        <dbReference type="PROSITE" id="PS51387"/>
    </source>
</evidence>
<dbReference type="PROSITE" id="PS00862">
    <property type="entry name" value="OX2_COVAL_FAD"/>
    <property type="match status" value="1"/>
</dbReference>
<evidence type="ECO:0000256" key="5">
    <source>
        <dbReference type="ARBA" id="ARBA00022827"/>
    </source>
</evidence>
<gene>
    <name evidence="8" type="ORF">G6N73_32375</name>
</gene>
<dbReference type="InterPro" id="IPR036318">
    <property type="entry name" value="FAD-bd_PCMH-like_sf"/>
</dbReference>
<keyword evidence="3" id="KW-0285">Flavoprotein</keyword>
<dbReference type="GO" id="GO:0016020">
    <property type="term" value="C:membrane"/>
    <property type="evidence" value="ECO:0007669"/>
    <property type="project" value="InterPro"/>
</dbReference>
<dbReference type="GO" id="GO:0071949">
    <property type="term" value="F:FAD binding"/>
    <property type="evidence" value="ECO:0007669"/>
    <property type="project" value="InterPro"/>
</dbReference>
<dbReference type="Gene3D" id="1.10.45.10">
    <property type="entry name" value="Vanillyl-alcohol Oxidase, Chain A, domain 4"/>
    <property type="match status" value="1"/>
</dbReference>
<organism evidence="8 9">
    <name type="scientific">Allomesorhizobium camelthorni</name>
    <dbReference type="NCBI Taxonomy" id="475069"/>
    <lineage>
        <taxon>Bacteria</taxon>
        <taxon>Pseudomonadati</taxon>
        <taxon>Pseudomonadota</taxon>
        <taxon>Alphaproteobacteria</taxon>
        <taxon>Hyphomicrobiales</taxon>
        <taxon>Phyllobacteriaceae</taxon>
        <taxon>Allomesorhizobium</taxon>
    </lineage>
</organism>
<dbReference type="GO" id="GO:0019853">
    <property type="term" value="P:L-ascorbic acid biosynthetic process"/>
    <property type="evidence" value="ECO:0007669"/>
    <property type="project" value="UniProtKB-UniPathway"/>
</dbReference>
<evidence type="ECO:0000313" key="9">
    <source>
        <dbReference type="Proteomes" id="UP001642900"/>
    </source>
</evidence>
<dbReference type="InterPro" id="IPR006094">
    <property type="entry name" value="Oxid_FAD_bind_N"/>
</dbReference>
<dbReference type="PROSITE" id="PS51387">
    <property type="entry name" value="FAD_PCMH"/>
    <property type="match status" value="1"/>
</dbReference>
<dbReference type="SUPFAM" id="SSF56176">
    <property type="entry name" value="FAD-binding/transporter-associated domain-like"/>
    <property type="match status" value="1"/>
</dbReference>
<keyword evidence="4" id="KW-0060">Ascorbate biosynthesis</keyword>
<dbReference type="Pfam" id="PF04030">
    <property type="entry name" value="ALO"/>
    <property type="match status" value="1"/>
</dbReference>
<evidence type="ECO:0000256" key="3">
    <source>
        <dbReference type="ARBA" id="ARBA00022630"/>
    </source>
</evidence>
<dbReference type="InterPro" id="IPR007173">
    <property type="entry name" value="ALO_C"/>
</dbReference>
<evidence type="ECO:0000313" key="8">
    <source>
        <dbReference type="EMBL" id="NGO55669.1"/>
    </source>
</evidence>
<comment type="caution">
    <text evidence="8">The sequence shown here is derived from an EMBL/GenBank/DDBJ whole genome shotgun (WGS) entry which is preliminary data.</text>
</comment>
<proteinExistence type="inferred from homology"/>
<dbReference type="InterPro" id="IPR016169">
    <property type="entry name" value="FAD-bd_PCMH_sub2"/>
</dbReference>
<dbReference type="InterPro" id="IPR016166">
    <property type="entry name" value="FAD-bd_PCMH"/>
</dbReference>
<name>A0A6G4WM45_9HYPH</name>
<dbReference type="Proteomes" id="UP001642900">
    <property type="component" value="Unassembled WGS sequence"/>
</dbReference>
<dbReference type="AlphaFoldDB" id="A0A6G4WM45"/>
<accession>A0A6G4WM45</accession>
<comment type="similarity">
    <text evidence="2">Belongs to the oxygen-dependent FAD-linked oxidoreductase family.</text>
</comment>
<dbReference type="Gene3D" id="3.30.70.2530">
    <property type="match status" value="1"/>
</dbReference>
<keyword evidence="5" id="KW-0274">FAD</keyword>
<keyword evidence="9" id="KW-1185">Reference proteome</keyword>
<dbReference type="Gene3D" id="3.30.465.10">
    <property type="match status" value="1"/>
</dbReference>
<dbReference type="UniPathway" id="UPA00132"/>
<dbReference type="PANTHER" id="PTHR43762">
    <property type="entry name" value="L-GULONOLACTONE OXIDASE"/>
    <property type="match status" value="1"/>
</dbReference>
<dbReference type="Pfam" id="PF01565">
    <property type="entry name" value="FAD_binding_4"/>
    <property type="match status" value="1"/>
</dbReference>
<dbReference type="InterPro" id="IPR006093">
    <property type="entry name" value="Oxy_OxRdtase_FAD_BS"/>
</dbReference>
<protein>
    <submittedName>
        <fullName evidence="8">FAD-binding protein</fullName>
    </submittedName>
</protein>
<dbReference type="Gene3D" id="3.30.43.10">
    <property type="entry name" value="Uridine Diphospho-n-acetylenolpyruvylglucosamine Reductase, domain 2"/>
    <property type="match status" value="1"/>
</dbReference>
<comment type="pathway">
    <text evidence="1">Cofactor biosynthesis; L-ascorbate biosynthesis.</text>
</comment>